<keyword evidence="1" id="KW-1133">Transmembrane helix</keyword>
<dbReference type="Pfam" id="PF14023">
    <property type="entry name" value="Bestrophin-like"/>
    <property type="match status" value="1"/>
</dbReference>
<dbReference type="Proteomes" id="UP001295423">
    <property type="component" value="Unassembled WGS sequence"/>
</dbReference>
<feature type="transmembrane region" description="Helical" evidence="1">
    <location>
        <begin position="156"/>
        <end position="177"/>
    </location>
</feature>
<comment type="caution">
    <text evidence="2">The sequence shown here is derived from an EMBL/GenBank/DDBJ whole genome shotgun (WGS) entry which is preliminary data.</text>
</comment>
<feature type="transmembrane region" description="Helical" evidence="1">
    <location>
        <begin position="333"/>
        <end position="361"/>
    </location>
</feature>
<evidence type="ECO:0000313" key="2">
    <source>
        <dbReference type="EMBL" id="CAJ1945948.1"/>
    </source>
</evidence>
<dbReference type="InterPro" id="IPR025333">
    <property type="entry name" value="DUF4239"/>
</dbReference>
<proteinExistence type="predicted"/>
<reference evidence="2" key="1">
    <citation type="submission" date="2023-08" db="EMBL/GenBank/DDBJ databases">
        <authorList>
            <person name="Audoor S."/>
            <person name="Bilcke G."/>
        </authorList>
    </citation>
    <scope>NUCLEOTIDE SEQUENCE</scope>
</reference>
<keyword evidence="1" id="KW-0812">Transmembrane</keyword>
<evidence type="ECO:0008006" key="4">
    <source>
        <dbReference type="Google" id="ProtNLM"/>
    </source>
</evidence>
<organism evidence="2 3">
    <name type="scientific">Cylindrotheca closterium</name>
    <dbReference type="NCBI Taxonomy" id="2856"/>
    <lineage>
        <taxon>Eukaryota</taxon>
        <taxon>Sar</taxon>
        <taxon>Stramenopiles</taxon>
        <taxon>Ochrophyta</taxon>
        <taxon>Bacillariophyta</taxon>
        <taxon>Bacillariophyceae</taxon>
        <taxon>Bacillariophycidae</taxon>
        <taxon>Bacillariales</taxon>
        <taxon>Bacillariaceae</taxon>
        <taxon>Cylindrotheca</taxon>
    </lineage>
</organism>
<sequence>MHNPTIRYPKRRPRKSVVRFTGGGVWSLLSLVLLASVEKSKAFQLQGPSKVQARVRSSTSALYVSRSTLEAKEKKTKDLLQSEWFDDSIGDDSRFTSPDMEMLLGIEDRIKWVPAMMPIIAYFLYDPTAQAFAFLIDAIAQNNFVPVDGGQYQAKIIAPAINGVVLPAVSILFANLIGTTITTLRQRQLDIRTSLNLEAGQLRILQSLLEVLNNKEEKQVCFAYLAQYTSRVIAESQPMPSDALTGSLDTELNGILRSLNRLVVMSQDATNKQVTPNPLVLDKAYQSCTKLYDERAKRVAALRSTFPTLHFGIVAALAFSICIAFLLESNQDILMFLNAIQLRILWTMLVGTFSALAIVCYDLGNPFRGSYQISTSVDQLYTIRLALRANLSELRSEEAEGSKTVTASNGSSS</sequence>
<name>A0AAD2CUN6_9STRA</name>
<dbReference type="AlphaFoldDB" id="A0AAD2CUN6"/>
<evidence type="ECO:0000313" key="3">
    <source>
        <dbReference type="Proteomes" id="UP001295423"/>
    </source>
</evidence>
<feature type="transmembrane region" description="Helical" evidence="1">
    <location>
        <begin position="119"/>
        <end position="136"/>
    </location>
</feature>
<evidence type="ECO:0000256" key="1">
    <source>
        <dbReference type="SAM" id="Phobius"/>
    </source>
</evidence>
<protein>
    <recommendedName>
        <fullName evidence="4">Transmembrane protein</fullName>
    </recommendedName>
</protein>
<accession>A0AAD2CUN6</accession>
<feature type="transmembrane region" description="Helical" evidence="1">
    <location>
        <begin position="305"/>
        <end position="327"/>
    </location>
</feature>
<keyword evidence="3" id="KW-1185">Reference proteome</keyword>
<dbReference type="EMBL" id="CAKOGP040001557">
    <property type="protein sequence ID" value="CAJ1945948.1"/>
    <property type="molecule type" value="Genomic_DNA"/>
</dbReference>
<gene>
    <name evidence="2" type="ORF">CYCCA115_LOCUS10090</name>
</gene>
<keyword evidence="1" id="KW-0472">Membrane</keyword>